<evidence type="ECO:0000313" key="2">
    <source>
        <dbReference type="EMBL" id="GAA4800482.1"/>
    </source>
</evidence>
<feature type="transmembrane region" description="Helical" evidence="1">
    <location>
        <begin position="130"/>
        <end position="148"/>
    </location>
</feature>
<feature type="transmembrane region" description="Helical" evidence="1">
    <location>
        <begin position="102"/>
        <end position="123"/>
    </location>
</feature>
<comment type="caution">
    <text evidence="2">The sequence shown here is derived from an EMBL/GenBank/DDBJ whole genome shotgun (WGS) entry which is preliminary data.</text>
</comment>
<feature type="transmembrane region" description="Helical" evidence="1">
    <location>
        <begin position="48"/>
        <end position="74"/>
    </location>
</feature>
<evidence type="ECO:0000313" key="3">
    <source>
        <dbReference type="Proteomes" id="UP001500928"/>
    </source>
</evidence>
<dbReference type="RefSeq" id="WP_345419675.1">
    <property type="nucleotide sequence ID" value="NZ_BAABHO010000037.1"/>
</dbReference>
<keyword evidence="1" id="KW-0472">Membrane</keyword>
<feature type="transmembrane region" description="Helical" evidence="1">
    <location>
        <begin position="193"/>
        <end position="218"/>
    </location>
</feature>
<name>A0ABP9BUU8_9PSEU</name>
<evidence type="ECO:0008006" key="4">
    <source>
        <dbReference type="Google" id="ProtNLM"/>
    </source>
</evidence>
<sequence>MTAATTTTTRDPGPWLWAVTGVAWLVTLVLMVVPAAMGTMPSMAAADLAGGAAPVVTVIVFAVGWVVMVAAMMLPTTVPMARLVVVVTSDVPDRRRVLATFAGAYVAVWSAAGLVGLGVAALVARVTAGVPGHLVLAGALALAGAFQFSPLKKRCLTLCRDPRAVLFTRYRRGAGGAWSLALRHALDCLGCCWALMAVMFAVGSGGLVWMLGLTAVMVAEKNAPWGRRLVAPLGVALLVAAVLLVGLAVAAPAPMPHHM</sequence>
<proteinExistence type="predicted"/>
<keyword evidence="3" id="KW-1185">Reference proteome</keyword>
<dbReference type="Proteomes" id="UP001500928">
    <property type="component" value="Unassembled WGS sequence"/>
</dbReference>
<feature type="transmembrane region" description="Helical" evidence="1">
    <location>
        <begin position="15"/>
        <end position="36"/>
    </location>
</feature>
<gene>
    <name evidence="2" type="ORF">GCM10023200_41690</name>
</gene>
<feature type="transmembrane region" description="Helical" evidence="1">
    <location>
        <begin position="230"/>
        <end position="253"/>
    </location>
</feature>
<organism evidence="2 3">
    <name type="scientific">Actinomycetospora chlora</name>
    <dbReference type="NCBI Taxonomy" id="663608"/>
    <lineage>
        <taxon>Bacteria</taxon>
        <taxon>Bacillati</taxon>
        <taxon>Actinomycetota</taxon>
        <taxon>Actinomycetes</taxon>
        <taxon>Pseudonocardiales</taxon>
        <taxon>Pseudonocardiaceae</taxon>
        <taxon>Actinomycetospora</taxon>
    </lineage>
</organism>
<keyword evidence="1" id="KW-1133">Transmembrane helix</keyword>
<dbReference type="Pfam" id="PF09948">
    <property type="entry name" value="PpoB2"/>
    <property type="match status" value="1"/>
</dbReference>
<keyword evidence="1" id="KW-0812">Transmembrane</keyword>
<reference evidence="3" key="1">
    <citation type="journal article" date="2019" name="Int. J. Syst. Evol. Microbiol.">
        <title>The Global Catalogue of Microorganisms (GCM) 10K type strain sequencing project: providing services to taxonomists for standard genome sequencing and annotation.</title>
        <authorList>
            <consortium name="The Broad Institute Genomics Platform"/>
            <consortium name="The Broad Institute Genome Sequencing Center for Infectious Disease"/>
            <person name="Wu L."/>
            <person name="Ma J."/>
        </authorList>
    </citation>
    <scope>NUCLEOTIDE SEQUENCE [LARGE SCALE GENOMIC DNA]</scope>
    <source>
        <strain evidence="3">JCM 17979</strain>
    </source>
</reference>
<accession>A0ABP9BUU8</accession>
<dbReference type="EMBL" id="BAABHO010000037">
    <property type="protein sequence ID" value="GAA4800482.1"/>
    <property type="molecule type" value="Genomic_DNA"/>
</dbReference>
<dbReference type="InterPro" id="IPR018688">
    <property type="entry name" value="PpoB2-like"/>
</dbReference>
<evidence type="ECO:0000256" key="1">
    <source>
        <dbReference type="SAM" id="Phobius"/>
    </source>
</evidence>
<protein>
    <recommendedName>
        <fullName evidence="4">DUF2182 domain-containing protein</fullName>
    </recommendedName>
</protein>